<accession>X1GIV2</accession>
<dbReference type="InterPro" id="IPR012657">
    <property type="entry name" value="23S_rRNA-intervening_sequence"/>
</dbReference>
<protein>
    <recommendedName>
        <fullName evidence="2">Four helix bundle protein</fullName>
    </recommendedName>
</protein>
<proteinExistence type="predicted"/>
<dbReference type="NCBIfam" id="TIGR02436">
    <property type="entry name" value="four helix bundle protein"/>
    <property type="match status" value="1"/>
</dbReference>
<organism evidence="1">
    <name type="scientific">marine sediment metagenome</name>
    <dbReference type="NCBI Taxonomy" id="412755"/>
    <lineage>
        <taxon>unclassified sequences</taxon>
        <taxon>metagenomes</taxon>
        <taxon>ecological metagenomes</taxon>
    </lineage>
</organism>
<comment type="caution">
    <text evidence="1">The sequence shown here is derived from an EMBL/GenBank/DDBJ whole genome shotgun (WGS) entry which is preliminary data.</text>
</comment>
<dbReference type="NCBIfam" id="NF008911">
    <property type="entry name" value="PRK12275.1-2"/>
    <property type="match status" value="1"/>
</dbReference>
<name>X1GIV2_9ZZZZ</name>
<gene>
    <name evidence="1" type="ORF">S03H2_38652</name>
</gene>
<evidence type="ECO:0000313" key="1">
    <source>
        <dbReference type="EMBL" id="GAH57851.1"/>
    </source>
</evidence>
<reference evidence="1" key="1">
    <citation type="journal article" date="2014" name="Front. Microbiol.">
        <title>High frequency of phylogenetically diverse reductive dehalogenase-homologous genes in deep subseafloor sedimentary metagenomes.</title>
        <authorList>
            <person name="Kawai M."/>
            <person name="Futagami T."/>
            <person name="Toyoda A."/>
            <person name="Takaki Y."/>
            <person name="Nishi S."/>
            <person name="Hori S."/>
            <person name="Arai W."/>
            <person name="Tsubouchi T."/>
            <person name="Morono Y."/>
            <person name="Uchiyama I."/>
            <person name="Ito T."/>
            <person name="Fujiyama A."/>
            <person name="Inagaki F."/>
            <person name="Takami H."/>
        </authorList>
    </citation>
    <scope>NUCLEOTIDE SEQUENCE</scope>
    <source>
        <strain evidence="1">Expedition CK06-06</strain>
    </source>
</reference>
<dbReference type="Gene3D" id="1.20.1440.60">
    <property type="entry name" value="23S rRNA-intervening sequence"/>
    <property type="match status" value="1"/>
</dbReference>
<dbReference type="PANTHER" id="PTHR38471:SF2">
    <property type="entry name" value="FOUR HELIX BUNDLE PROTEIN"/>
    <property type="match status" value="1"/>
</dbReference>
<evidence type="ECO:0008006" key="2">
    <source>
        <dbReference type="Google" id="ProtNLM"/>
    </source>
</evidence>
<dbReference type="CDD" id="cd16377">
    <property type="entry name" value="23S_rRNA_IVP_like"/>
    <property type="match status" value="1"/>
</dbReference>
<sequence>MKTHKDLDVWKDSIELVTRIYRLVSNFPKEERFGLVDQMKRAAVSIPSNIAEGAARNSQKEFFQFLHVALGSIAELETQLIISKKLGFLNDENIFEDLEKIKSKLLGLIRYLRKKRNEK</sequence>
<dbReference type="InterPro" id="IPR036583">
    <property type="entry name" value="23S_rRNA_IVS_sf"/>
</dbReference>
<dbReference type="AlphaFoldDB" id="X1GIV2"/>
<dbReference type="EMBL" id="BARU01023842">
    <property type="protein sequence ID" value="GAH57851.1"/>
    <property type="molecule type" value="Genomic_DNA"/>
</dbReference>
<dbReference type="Pfam" id="PF05635">
    <property type="entry name" value="23S_rRNA_IVP"/>
    <property type="match status" value="1"/>
</dbReference>
<dbReference type="SUPFAM" id="SSF158446">
    <property type="entry name" value="IVS-encoded protein-like"/>
    <property type="match status" value="1"/>
</dbReference>
<dbReference type="PANTHER" id="PTHR38471">
    <property type="entry name" value="FOUR HELIX BUNDLE PROTEIN"/>
    <property type="match status" value="1"/>
</dbReference>